<reference evidence="6 8" key="2">
    <citation type="submission" date="2018-11" db="EMBL/GenBank/DDBJ databases">
        <title>Genome sequences of Brenneria nigrifluens and Brenneria rubrifaciens.</title>
        <authorList>
            <person name="Poret-Peterson A.T."/>
            <person name="McClean A.E."/>
            <person name="Kluepfel D.A."/>
        </authorList>
    </citation>
    <scope>NUCLEOTIDE SEQUENCE [LARGE SCALE GENOMIC DNA]</scope>
    <source>
        <strain evidence="6 8">ATCC 13028</strain>
    </source>
</reference>
<keyword evidence="2" id="KW-0479">Metal-binding</keyword>
<evidence type="ECO:0000313" key="8">
    <source>
        <dbReference type="Proteomes" id="UP000303847"/>
    </source>
</evidence>
<dbReference type="PANTHER" id="PTHR32308:SF10">
    <property type="entry name" value="CITRATE LYASE SUBUNIT BETA"/>
    <property type="match status" value="1"/>
</dbReference>
<evidence type="ECO:0000313" key="5">
    <source>
        <dbReference type="EMBL" id="PWC24754.1"/>
    </source>
</evidence>
<evidence type="ECO:0000313" key="7">
    <source>
        <dbReference type="Proteomes" id="UP000295985"/>
    </source>
</evidence>
<dbReference type="Proteomes" id="UP000295985">
    <property type="component" value="Unassembled WGS sequence"/>
</dbReference>
<feature type="domain" description="HpcH/HpaI aldolase/citrate lyase" evidence="4">
    <location>
        <begin position="12"/>
        <end position="223"/>
    </location>
</feature>
<dbReference type="InterPro" id="IPR005000">
    <property type="entry name" value="Aldolase/citrate-lyase_domain"/>
</dbReference>
<dbReference type="Proteomes" id="UP000303847">
    <property type="component" value="Chromosome"/>
</dbReference>
<dbReference type="GO" id="GO:0003824">
    <property type="term" value="F:catalytic activity"/>
    <property type="evidence" value="ECO:0007669"/>
    <property type="project" value="InterPro"/>
</dbReference>
<accession>A0A2U1USZ5</accession>
<proteinExistence type="predicted"/>
<dbReference type="EMBL" id="QDKK01000010">
    <property type="protein sequence ID" value="PWC24754.1"/>
    <property type="molecule type" value="Genomic_DNA"/>
</dbReference>
<dbReference type="GO" id="GO:0000287">
    <property type="term" value="F:magnesium ion binding"/>
    <property type="evidence" value="ECO:0007669"/>
    <property type="project" value="TreeGrafter"/>
</dbReference>
<protein>
    <recommendedName>
        <fullName evidence="4">HpcH/HpaI aldolase/citrate lyase domain-containing protein</fullName>
    </recommendedName>
</protein>
<dbReference type="Pfam" id="PF03328">
    <property type="entry name" value="HpcH_HpaI"/>
    <property type="match status" value="1"/>
</dbReference>
<name>A0A2U1USZ5_9GAMM</name>
<gene>
    <name evidence="5" type="ORF">DDT54_07400</name>
    <name evidence="6" type="ORF">EH206_11930</name>
</gene>
<evidence type="ECO:0000313" key="6">
    <source>
        <dbReference type="EMBL" id="QCR04824.1"/>
    </source>
</evidence>
<dbReference type="AlphaFoldDB" id="A0A2U1USZ5"/>
<evidence type="ECO:0000259" key="4">
    <source>
        <dbReference type="Pfam" id="PF03328"/>
    </source>
</evidence>
<evidence type="ECO:0000256" key="2">
    <source>
        <dbReference type="ARBA" id="ARBA00022723"/>
    </source>
</evidence>
<organism evidence="5 7">
    <name type="scientific">Brenneria nigrifluens DSM 30175 = ATCC 13028</name>
    <dbReference type="NCBI Taxonomy" id="1121120"/>
    <lineage>
        <taxon>Bacteria</taxon>
        <taxon>Pseudomonadati</taxon>
        <taxon>Pseudomonadota</taxon>
        <taxon>Gammaproteobacteria</taxon>
        <taxon>Enterobacterales</taxon>
        <taxon>Pectobacteriaceae</taxon>
        <taxon>Brenneria</taxon>
    </lineage>
</organism>
<reference evidence="5 7" key="1">
    <citation type="submission" date="2018-04" db="EMBL/GenBank/DDBJ databases">
        <title>Brenneria corticis sp.nov.</title>
        <authorList>
            <person name="Li Y."/>
        </authorList>
    </citation>
    <scope>NUCLEOTIDE SEQUENCE [LARGE SCALE GENOMIC DNA]</scope>
    <source>
        <strain evidence="5 7">LMG 2694</strain>
    </source>
</reference>
<dbReference type="OrthoDB" id="6427869at2"/>
<keyword evidence="8" id="KW-1185">Reference proteome</keyword>
<sequence length="248" mass="27368">MNQQARSKAVSWLFVAGHDRATLAQAIDTQPGVLVVDLEEFTPPGEKDAACRLFAETAEMCRRRAIGCAIRLDRLAQGGETQLAAIAAAAPDAVFLPQIEDARQLIELDELMTRHGLTDGAIVPTIESREGLARLEAVLTATGRVRAALLGSGDLSLDMGIADDPRRMAHLLPLRRQFIERCRRHGAEAIDGPWPKNIGEDGFADDCEQSLRAGYRSRCAIAPEQVRYWQSLNIRTDHNKDYLTPWSK</sequence>
<evidence type="ECO:0000256" key="1">
    <source>
        <dbReference type="ARBA" id="ARBA00001946"/>
    </source>
</evidence>
<dbReference type="GO" id="GO:0006107">
    <property type="term" value="P:oxaloacetate metabolic process"/>
    <property type="evidence" value="ECO:0007669"/>
    <property type="project" value="TreeGrafter"/>
</dbReference>
<evidence type="ECO:0000256" key="3">
    <source>
        <dbReference type="ARBA" id="ARBA00022842"/>
    </source>
</evidence>
<dbReference type="InterPro" id="IPR015813">
    <property type="entry name" value="Pyrv/PenolPyrv_kinase-like_dom"/>
</dbReference>
<dbReference type="Gene3D" id="3.20.20.60">
    <property type="entry name" value="Phosphoenolpyruvate-binding domains"/>
    <property type="match status" value="1"/>
</dbReference>
<dbReference type="InterPro" id="IPR040442">
    <property type="entry name" value="Pyrv_kinase-like_dom_sf"/>
</dbReference>
<comment type="cofactor">
    <cofactor evidence="1">
        <name>Mg(2+)</name>
        <dbReference type="ChEBI" id="CHEBI:18420"/>
    </cofactor>
</comment>
<dbReference type="EMBL" id="CP034036">
    <property type="protein sequence ID" value="QCR04824.1"/>
    <property type="molecule type" value="Genomic_DNA"/>
</dbReference>
<dbReference type="RefSeq" id="WP_009113012.1">
    <property type="nucleotide sequence ID" value="NZ_CP034036.1"/>
</dbReference>
<dbReference type="SUPFAM" id="SSF51621">
    <property type="entry name" value="Phosphoenolpyruvate/pyruvate domain"/>
    <property type="match status" value="1"/>
</dbReference>
<dbReference type="PANTHER" id="PTHR32308">
    <property type="entry name" value="LYASE BETA SUBUNIT, PUTATIVE (AFU_ORTHOLOGUE AFUA_4G13030)-RELATED"/>
    <property type="match status" value="1"/>
</dbReference>
<keyword evidence="3" id="KW-0460">Magnesium</keyword>